<dbReference type="RefSeq" id="WP_265590872.1">
    <property type="nucleotide sequence ID" value="NZ_BQKC01000001.1"/>
</dbReference>
<name>A0AAV5B3I1_9ACTN</name>
<protein>
    <submittedName>
        <fullName evidence="1">Uncharacterized protein</fullName>
    </submittedName>
</protein>
<dbReference type="AlphaFoldDB" id="A0AAV5B3I1"/>
<evidence type="ECO:0000313" key="1">
    <source>
        <dbReference type="EMBL" id="GJM55652.1"/>
    </source>
</evidence>
<proteinExistence type="predicted"/>
<dbReference type="EMBL" id="BQKC01000001">
    <property type="protein sequence ID" value="GJM55652.1"/>
    <property type="molecule type" value="Genomic_DNA"/>
</dbReference>
<sequence>MTNPIGEECAAIAARERRDEVLDALACALMDADRIHQPGACICRHGDGFTVVLEPYVEHDTVIDVDGNPVGVSKGARLALLHALGGVPEPEPEPDSWERLKNDAQKELIDYWSCRDVMCNDCPAIVDGKNPMDRYGTAGCGLAMRADIVARAKALAGAS</sequence>
<organism evidence="1 2">
    <name type="scientific">Granulimonas faecalis</name>
    <dbReference type="NCBI Taxonomy" id="2894155"/>
    <lineage>
        <taxon>Bacteria</taxon>
        <taxon>Bacillati</taxon>
        <taxon>Actinomycetota</taxon>
        <taxon>Coriobacteriia</taxon>
        <taxon>Coriobacteriales</taxon>
        <taxon>Kribbibacteriaceae</taxon>
        <taxon>Granulimonas</taxon>
    </lineage>
</organism>
<evidence type="ECO:0000313" key="2">
    <source>
        <dbReference type="Proteomes" id="UP001055025"/>
    </source>
</evidence>
<dbReference type="Proteomes" id="UP001055025">
    <property type="component" value="Unassembled WGS sequence"/>
</dbReference>
<reference evidence="1" key="1">
    <citation type="journal article" date="2022" name="Int. J. Syst. Evol. Microbiol.">
        <title>Granulimonas faecalis gen. nov., sp. nov., and Leptogranulimonas caecicola gen. nov., sp. nov., novel lactate-producing Atopobiaceae bacteria isolated from mouse intestines, and an emended description of the family Atopobiaceae.</title>
        <authorList>
            <person name="Morinaga K."/>
            <person name="Kusada H."/>
            <person name="Sakamoto S."/>
            <person name="Murakami T."/>
            <person name="Toyoda A."/>
            <person name="Mori H."/>
            <person name="Meng X.Y."/>
            <person name="Takashino M."/>
            <person name="Murotomi K."/>
            <person name="Tamaki H."/>
        </authorList>
    </citation>
    <scope>NUCLEOTIDE SEQUENCE</scope>
    <source>
        <strain evidence="1">OPF53</strain>
    </source>
</reference>
<comment type="caution">
    <text evidence="1">The sequence shown here is derived from an EMBL/GenBank/DDBJ whole genome shotgun (WGS) entry which is preliminary data.</text>
</comment>
<keyword evidence="2" id="KW-1185">Reference proteome</keyword>
<gene>
    <name evidence="1" type="ORF">ATOP_13070</name>
</gene>
<accession>A0AAV5B3I1</accession>